<comment type="caution">
    <text evidence="15">The sequence shown here is derived from an EMBL/GenBank/DDBJ whole genome shotgun (WGS) entry which is preliminary data.</text>
</comment>
<evidence type="ECO:0000259" key="14">
    <source>
        <dbReference type="PROSITE" id="PS00794"/>
    </source>
</evidence>
<dbReference type="Gene3D" id="3.30.70.560">
    <property type="entry name" value="7,8-Dihydro-6-hydroxymethylpterin-pyrophosphokinase HPPK"/>
    <property type="match status" value="1"/>
</dbReference>
<comment type="pathway">
    <text evidence="1">Cofactor biosynthesis; tetrahydrofolate biosynthesis; 2-amino-4-hydroxy-6-hydroxymethyl-7,8-dihydropteridine diphosphate from 7,8-dihydroneopterin triphosphate: step 4/4.</text>
</comment>
<evidence type="ECO:0000256" key="10">
    <source>
        <dbReference type="ARBA" id="ARBA00029409"/>
    </source>
</evidence>
<gene>
    <name evidence="15" type="primary">folK</name>
    <name evidence="15" type="ORF">NSPZN2_10794</name>
</gene>
<evidence type="ECO:0000256" key="13">
    <source>
        <dbReference type="SAM" id="MobiDB-lite"/>
    </source>
</evidence>
<dbReference type="RefSeq" id="WP_213040633.1">
    <property type="nucleotide sequence ID" value="NZ_CAJNBJ010000001.1"/>
</dbReference>
<dbReference type="PROSITE" id="PS00794">
    <property type="entry name" value="HPPK"/>
    <property type="match status" value="1"/>
</dbReference>
<keyword evidence="5 15" id="KW-0808">Transferase</keyword>
<keyword evidence="7" id="KW-0418">Kinase</keyword>
<dbReference type="InterPro" id="IPR035907">
    <property type="entry name" value="Hppk_sf"/>
</dbReference>
<dbReference type="EC" id="2.7.6.3" evidence="3"/>
<name>A0ABN7KNF2_9BACT</name>
<accession>A0ABN7KNF2</accession>
<proteinExistence type="inferred from homology"/>
<organism evidence="15 16">
    <name type="scientific">Nitrospira defluvii</name>
    <dbReference type="NCBI Taxonomy" id="330214"/>
    <lineage>
        <taxon>Bacteria</taxon>
        <taxon>Pseudomonadati</taxon>
        <taxon>Nitrospirota</taxon>
        <taxon>Nitrospiria</taxon>
        <taxon>Nitrospirales</taxon>
        <taxon>Nitrospiraceae</taxon>
        <taxon>Nitrospira</taxon>
    </lineage>
</organism>
<evidence type="ECO:0000313" key="15">
    <source>
        <dbReference type="EMBL" id="CAE6702254.1"/>
    </source>
</evidence>
<evidence type="ECO:0000256" key="5">
    <source>
        <dbReference type="ARBA" id="ARBA00022679"/>
    </source>
</evidence>
<dbReference type="PANTHER" id="PTHR43071">
    <property type="entry name" value="2-AMINO-4-HYDROXY-6-HYDROXYMETHYLDIHYDROPTERIDINE PYROPHOSPHOKINASE"/>
    <property type="match status" value="1"/>
</dbReference>
<keyword evidence="6" id="KW-0547">Nucleotide-binding</keyword>
<evidence type="ECO:0000256" key="8">
    <source>
        <dbReference type="ARBA" id="ARBA00022840"/>
    </source>
</evidence>
<comment type="similarity">
    <text evidence="2">Belongs to the HPPK family.</text>
</comment>
<feature type="domain" description="7,8-dihydro-6-hydroxymethylpterin-pyrophosphokinase" evidence="14">
    <location>
        <begin position="91"/>
        <end position="102"/>
    </location>
</feature>
<evidence type="ECO:0000256" key="3">
    <source>
        <dbReference type="ARBA" id="ARBA00013253"/>
    </source>
</evidence>
<evidence type="ECO:0000256" key="12">
    <source>
        <dbReference type="ARBA" id="ARBA00033413"/>
    </source>
</evidence>
<evidence type="ECO:0000256" key="4">
    <source>
        <dbReference type="ARBA" id="ARBA00016218"/>
    </source>
</evidence>
<evidence type="ECO:0000256" key="7">
    <source>
        <dbReference type="ARBA" id="ARBA00022777"/>
    </source>
</evidence>
<sequence>MATAFIGFGSNLGNRLDFCDRAVTLLGLLPHSRLDAVSSLYETEPIDDGAAPGPEWFLNGVAQIETNITPKSLLEVCREIERALGRDPDDRKGPRTLDLDLLLYDNLIATDSTLTIPHPRLHLRRFVLAPLVELDPERGHPLLGQSVRELLSQLRDPSVVRRLSPQPSSRYGSRPTCSAPPTGRPQR</sequence>
<keyword evidence="9" id="KW-0289">Folate biosynthesis</keyword>
<dbReference type="SUPFAM" id="SSF55083">
    <property type="entry name" value="6-hydroxymethyl-7,8-dihydropterin pyrophosphokinase, HPPK"/>
    <property type="match status" value="1"/>
</dbReference>
<reference evidence="15 16" key="1">
    <citation type="submission" date="2021-02" db="EMBL/GenBank/DDBJ databases">
        <authorList>
            <person name="Han P."/>
        </authorList>
    </citation>
    <scope>NUCLEOTIDE SEQUENCE [LARGE SCALE GENOMIC DNA]</scope>
    <source>
        <strain evidence="15">Candidatus Nitrospira sp. ZN2</strain>
    </source>
</reference>
<dbReference type="InterPro" id="IPR000550">
    <property type="entry name" value="Hppk"/>
</dbReference>
<feature type="region of interest" description="Disordered" evidence="13">
    <location>
        <begin position="159"/>
        <end position="187"/>
    </location>
</feature>
<dbReference type="CDD" id="cd00483">
    <property type="entry name" value="HPPK"/>
    <property type="match status" value="1"/>
</dbReference>
<dbReference type="PANTHER" id="PTHR43071:SF1">
    <property type="entry name" value="2-AMINO-4-HYDROXY-6-HYDROXYMETHYLDIHYDROPTERIDINE PYROPHOSPHOKINASE"/>
    <property type="match status" value="1"/>
</dbReference>
<evidence type="ECO:0000256" key="2">
    <source>
        <dbReference type="ARBA" id="ARBA00005810"/>
    </source>
</evidence>
<keyword evidence="16" id="KW-1185">Reference proteome</keyword>
<dbReference type="Pfam" id="PF01288">
    <property type="entry name" value="HPPK"/>
    <property type="match status" value="1"/>
</dbReference>
<evidence type="ECO:0000256" key="1">
    <source>
        <dbReference type="ARBA" id="ARBA00005051"/>
    </source>
</evidence>
<protein>
    <recommendedName>
        <fullName evidence="4">2-amino-4-hydroxy-6-hydroxymethyldihydropteridine pyrophosphokinase</fullName>
        <ecNumber evidence="3">2.7.6.3</ecNumber>
    </recommendedName>
    <alternativeName>
        <fullName evidence="11">6-hydroxymethyl-7,8-dihydropterin pyrophosphokinase</fullName>
    </alternativeName>
    <alternativeName>
        <fullName evidence="12">7,8-dihydro-6-hydroxymethylpterin-pyrophosphokinase</fullName>
    </alternativeName>
</protein>
<evidence type="ECO:0000256" key="11">
    <source>
        <dbReference type="ARBA" id="ARBA00029766"/>
    </source>
</evidence>
<dbReference type="EMBL" id="CAJNBJ010000001">
    <property type="protein sequence ID" value="CAE6702254.1"/>
    <property type="molecule type" value="Genomic_DNA"/>
</dbReference>
<dbReference type="Proteomes" id="UP000675880">
    <property type="component" value="Unassembled WGS sequence"/>
</dbReference>
<dbReference type="NCBIfam" id="TIGR01498">
    <property type="entry name" value="folK"/>
    <property type="match status" value="1"/>
</dbReference>
<evidence type="ECO:0000256" key="9">
    <source>
        <dbReference type="ARBA" id="ARBA00022909"/>
    </source>
</evidence>
<dbReference type="GO" id="GO:0003848">
    <property type="term" value="F:2-amino-4-hydroxy-6-hydroxymethyldihydropteridine diphosphokinase activity"/>
    <property type="evidence" value="ECO:0007669"/>
    <property type="project" value="UniProtKB-EC"/>
</dbReference>
<evidence type="ECO:0000256" key="6">
    <source>
        <dbReference type="ARBA" id="ARBA00022741"/>
    </source>
</evidence>
<keyword evidence="8" id="KW-0067">ATP-binding</keyword>
<evidence type="ECO:0000313" key="16">
    <source>
        <dbReference type="Proteomes" id="UP000675880"/>
    </source>
</evidence>
<comment type="function">
    <text evidence="10">Catalyzes the transfer of pyrophosphate from adenosine triphosphate (ATP) to 6-hydroxymethyl-7,8-dihydropterin, an enzymatic step in folate biosynthesis pathway.</text>
</comment>